<dbReference type="SUPFAM" id="SSF52172">
    <property type="entry name" value="CheY-like"/>
    <property type="match status" value="1"/>
</dbReference>
<dbReference type="PROSITE" id="PS50110">
    <property type="entry name" value="RESPONSE_REGULATORY"/>
    <property type="match status" value="1"/>
</dbReference>
<dbReference type="RefSeq" id="WP_149486399.1">
    <property type="nucleotide sequence ID" value="NZ_CP036150.1"/>
</dbReference>
<organism evidence="4 5">
    <name type="scientific">Oceanispirochaeta crateris</name>
    <dbReference type="NCBI Taxonomy" id="2518645"/>
    <lineage>
        <taxon>Bacteria</taxon>
        <taxon>Pseudomonadati</taxon>
        <taxon>Spirochaetota</taxon>
        <taxon>Spirochaetia</taxon>
        <taxon>Spirochaetales</taxon>
        <taxon>Spirochaetaceae</taxon>
        <taxon>Oceanispirochaeta</taxon>
    </lineage>
</organism>
<accession>A0A5C1QM79</accession>
<dbReference type="SMART" id="SM00471">
    <property type="entry name" value="HDc"/>
    <property type="match status" value="1"/>
</dbReference>
<dbReference type="PANTHER" id="PTHR45228:SF5">
    <property type="entry name" value="CYCLIC DI-GMP PHOSPHODIESTERASE VC_1348-RELATED"/>
    <property type="match status" value="1"/>
</dbReference>
<dbReference type="InterPro" id="IPR003607">
    <property type="entry name" value="HD/PDEase_dom"/>
</dbReference>
<keyword evidence="5" id="KW-1185">Reference proteome</keyword>
<keyword evidence="1" id="KW-0597">Phosphoprotein</keyword>
<evidence type="ECO:0000256" key="1">
    <source>
        <dbReference type="PROSITE-ProRule" id="PRU00169"/>
    </source>
</evidence>
<dbReference type="InterPro" id="IPR001789">
    <property type="entry name" value="Sig_transdc_resp-reg_receiver"/>
</dbReference>
<dbReference type="Proteomes" id="UP000324209">
    <property type="component" value="Chromosome"/>
</dbReference>
<dbReference type="OrthoDB" id="9781505at2"/>
<dbReference type="PANTHER" id="PTHR45228">
    <property type="entry name" value="CYCLIC DI-GMP PHOSPHODIESTERASE TM_0186-RELATED"/>
    <property type="match status" value="1"/>
</dbReference>
<feature type="domain" description="HD-GYP" evidence="3">
    <location>
        <begin position="141"/>
        <end position="342"/>
    </location>
</feature>
<dbReference type="Gene3D" id="3.40.50.2300">
    <property type="match status" value="1"/>
</dbReference>
<dbReference type="InterPro" id="IPR011006">
    <property type="entry name" value="CheY-like_superfamily"/>
</dbReference>
<feature type="domain" description="Response regulatory" evidence="2">
    <location>
        <begin position="5"/>
        <end position="121"/>
    </location>
</feature>
<evidence type="ECO:0000259" key="2">
    <source>
        <dbReference type="PROSITE" id="PS50110"/>
    </source>
</evidence>
<dbReference type="GO" id="GO:0000160">
    <property type="term" value="P:phosphorelay signal transduction system"/>
    <property type="evidence" value="ECO:0007669"/>
    <property type="project" value="InterPro"/>
</dbReference>
<dbReference type="Pfam" id="PF13487">
    <property type="entry name" value="HD_5"/>
    <property type="match status" value="1"/>
</dbReference>
<protein>
    <submittedName>
        <fullName evidence="4">Response regulator</fullName>
    </submittedName>
</protein>
<dbReference type="EMBL" id="CP036150">
    <property type="protein sequence ID" value="QEN08319.1"/>
    <property type="molecule type" value="Genomic_DNA"/>
</dbReference>
<dbReference type="InterPro" id="IPR052020">
    <property type="entry name" value="Cyclic_di-GMP/3'3'-cGAMP_PDE"/>
</dbReference>
<feature type="modified residue" description="4-aspartylphosphate" evidence="1">
    <location>
        <position position="54"/>
    </location>
</feature>
<sequence length="343" mass="38989">MTKHTILIVDDTPSNIKILNDLLKGEYRIIIATSGRDALESIDKENLPDLILLDIMMPDMDGYEVFRQLKNSEHSKNIPVIFITTKDGTADEQMGLDLGAADYITKPFNPPIVVSRVRNQMKLHLYQEHLEELVSEQTSQLRIGYIDTVHRLMLASEFKDEETGEHIKRISYYTRELSRELGMDSNFCDLIFYASPMHDIGKVAIPDAILLKPGSFTEEEWAVMKTHAAIGAEILRGSDSPYLEMAVDIAASHHERWDGKGYPQGLLGDEIPLTARIMNISDQYDALRSKRPYKPAFDHGKTVEIICKGDGRTTPDHFDPQILSAFKRSLDTFEDIFNEYSDH</sequence>
<evidence type="ECO:0000313" key="5">
    <source>
        <dbReference type="Proteomes" id="UP000324209"/>
    </source>
</evidence>
<evidence type="ECO:0000259" key="3">
    <source>
        <dbReference type="PROSITE" id="PS51832"/>
    </source>
</evidence>
<dbReference type="Pfam" id="PF00072">
    <property type="entry name" value="Response_reg"/>
    <property type="match status" value="1"/>
</dbReference>
<dbReference type="AlphaFoldDB" id="A0A5C1QM79"/>
<dbReference type="KEGG" id="ock:EXM22_10080"/>
<dbReference type="CDD" id="cd19920">
    <property type="entry name" value="REC_PA4781-like"/>
    <property type="match status" value="1"/>
</dbReference>
<dbReference type="SUPFAM" id="SSF109604">
    <property type="entry name" value="HD-domain/PDEase-like"/>
    <property type="match status" value="1"/>
</dbReference>
<dbReference type="SMART" id="SM00448">
    <property type="entry name" value="REC"/>
    <property type="match status" value="1"/>
</dbReference>
<dbReference type="Gene3D" id="1.10.3210.10">
    <property type="entry name" value="Hypothetical protein af1432"/>
    <property type="match status" value="1"/>
</dbReference>
<evidence type="ECO:0000313" key="4">
    <source>
        <dbReference type="EMBL" id="QEN08319.1"/>
    </source>
</evidence>
<dbReference type="PROSITE" id="PS51832">
    <property type="entry name" value="HD_GYP"/>
    <property type="match status" value="1"/>
</dbReference>
<dbReference type="InterPro" id="IPR037522">
    <property type="entry name" value="HD_GYP_dom"/>
</dbReference>
<dbReference type="CDD" id="cd00077">
    <property type="entry name" value="HDc"/>
    <property type="match status" value="1"/>
</dbReference>
<proteinExistence type="predicted"/>
<reference evidence="4 5" key="1">
    <citation type="submission" date="2019-02" db="EMBL/GenBank/DDBJ databases">
        <title>Complete Genome Sequence and Methylome Analysis of free living Spirochaetas.</title>
        <authorList>
            <person name="Fomenkov A."/>
            <person name="Dubinina G."/>
            <person name="Leshcheva N."/>
            <person name="Mikheeva N."/>
            <person name="Grabovich M."/>
            <person name="Vincze T."/>
            <person name="Roberts R.J."/>
        </authorList>
    </citation>
    <scope>NUCLEOTIDE SEQUENCE [LARGE SCALE GENOMIC DNA]</scope>
    <source>
        <strain evidence="4 5">K2</strain>
    </source>
</reference>
<name>A0A5C1QM79_9SPIO</name>
<gene>
    <name evidence="4" type="ORF">EXM22_10080</name>
</gene>